<evidence type="ECO:0000313" key="7">
    <source>
        <dbReference type="EMBL" id="KAK8865279.1"/>
    </source>
</evidence>
<dbReference type="PANTHER" id="PTHR24346:SF82">
    <property type="entry name" value="KP78A-RELATED"/>
    <property type="match status" value="1"/>
</dbReference>
<dbReference type="InterPro" id="IPR008271">
    <property type="entry name" value="Ser/Thr_kinase_AS"/>
</dbReference>
<reference evidence="7 8" key="1">
    <citation type="submission" date="2024-04" db="EMBL/GenBank/DDBJ databases">
        <title>Tritrichomonas musculus Genome.</title>
        <authorList>
            <person name="Alves-Ferreira E."/>
            <person name="Grigg M."/>
            <person name="Lorenzi H."/>
            <person name="Galac M."/>
        </authorList>
    </citation>
    <scope>NUCLEOTIDE SEQUENCE [LARGE SCALE GENOMIC DNA]</scope>
    <source>
        <strain evidence="7 8">EAF2021</strain>
    </source>
</reference>
<evidence type="ECO:0000256" key="2">
    <source>
        <dbReference type="ARBA" id="ARBA00022679"/>
    </source>
</evidence>
<dbReference type="EMBL" id="JAPFFF010000016">
    <property type="protein sequence ID" value="KAK8865279.1"/>
    <property type="molecule type" value="Genomic_DNA"/>
</dbReference>
<accession>A0ABR2IPA3</accession>
<keyword evidence="2" id="KW-0808">Transferase</keyword>
<gene>
    <name evidence="7" type="ORF">M9Y10_010819</name>
</gene>
<feature type="domain" description="Protein kinase" evidence="6">
    <location>
        <begin position="21"/>
        <end position="286"/>
    </location>
</feature>
<evidence type="ECO:0000259" key="6">
    <source>
        <dbReference type="PROSITE" id="PS50011"/>
    </source>
</evidence>
<keyword evidence="1" id="KW-0723">Serine/threonine-protein kinase</keyword>
<keyword evidence="5" id="KW-0067">ATP-binding</keyword>
<comment type="caution">
    <text evidence="7">The sequence shown here is derived from an EMBL/GenBank/DDBJ whole genome shotgun (WGS) entry which is preliminary data.</text>
</comment>
<dbReference type="PANTHER" id="PTHR24346">
    <property type="entry name" value="MAP/MICROTUBULE AFFINITY-REGULATING KINASE"/>
    <property type="match status" value="1"/>
</dbReference>
<dbReference type="PROSITE" id="PS50011">
    <property type="entry name" value="PROTEIN_KINASE_DOM"/>
    <property type="match status" value="1"/>
</dbReference>
<evidence type="ECO:0000256" key="5">
    <source>
        <dbReference type="ARBA" id="ARBA00022840"/>
    </source>
</evidence>
<dbReference type="InterPro" id="IPR011009">
    <property type="entry name" value="Kinase-like_dom_sf"/>
</dbReference>
<dbReference type="InterPro" id="IPR000719">
    <property type="entry name" value="Prot_kinase_dom"/>
</dbReference>
<dbReference type="Gene3D" id="1.10.510.10">
    <property type="entry name" value="Transferase(Phosphotransferase) domain 1"/>
    <property type="match status" value="1"/>
</dbReference>
<evidence type="ECO:0000256" key="1">
    <source>
        <dbReference type="ARBA" id="ARBA00022527"/>
    </source>
</evidence>
<dbReference type="PROSITE" id="PS00108">
    <property type="entry name" value="PROTEIN_KINASE_ST"/>
    <property type="match status" value="1"/>
</dbReference>
<keyword evidence="4" id="KW-0418">Kinase</keyword>
<evidence type="ECO:0000256" key="3">
    <source>
        <dbReference type="ARBA" id="ARBA00022741"/>
    </source>
</evidence>
<evidence type="ECO:0000256" key="4">
    <source>
        <dbReference type="ARBA" id="ARBA00022777"/>
    </source>
</evidence>
<evidence type="ECO:0000313" key="8">
    <source>
        <dbReference type="Proteomes" id="UP001470230"/>
    </source>
</evidence>
<dbReference type="SUPFAM" id="SSF56112">
    <property type="entry name" value="Protein kinase-like (PK-like)"/>
    <property type="match status" value="1"/>
</dbReference>
<organism evidence="7 8">
    <name type="scientific">Tritrichomonas musculus</name>
    <dbReference type="NCBI Taxonomy" id="1915356"/>
    <lineage>
        <taxon>Eukaryota</taxon>
        <taxon>Metamonada</taxon>
        <taxon>Parabasalia</taxon>
        <taxon>Tritrichomonadida</taxon>
        <taxon>Tritrichomonadidae</taxon>
        <taxon>Tritrichomonas</taxon>
    </lineage>
</organism>
<protein>
    <recommendedName>
        <fullName evidence="6">Protein kinase domain-containing protein</fullName>
    </recommendedName>
</protein>
<name>A0ABR2IPA3_9EUKA</name>
<keyword evidence="8" id="KW-1185">Reference proteome</keyword>
<dbReference type="SMART" id="SM00220">
    <property type="entry name" value="S_TKc"/>
    <property type="match status" value="1"/>
</dbReference>
<proteinExistence type="predicted"/>
<dbReference type="Pfam" id="PF00069">
    <property type="entry name" value="Pkinase"/>
    <property type="match status" value="1"/>
</dbReference>
<sequence>MTKATTQNGFIISFPSSFNGYKVLDLIGCGTTCVVVSVEKQKTKEIYSAKIISKEDAQKRKMFHIVKKEIEILKKLDHPNIIKIYESFEIQNERDDKLLIIITEYCSKGSLVDYIKDRKLKNEYQKNKIILSLLSAVEYIHNKGIAHHDIKPDNVLLDEDLNPKLCDFGLSVESVIGDNRTKGGTVRYAAPELYKKGIYNTLKVDIYAIGVSIHCIHAGMYPYREGSERSAITQTLRGDLMIGSDIDGKLRQLLLKCTHLNPSKRPSIDDIIKDKYFTEEFLHQFIDEVFPCIKVHIQNCGKIVNETIFKLYENLVILNNLKESDKESSTVLNGRLALMEKILRLHITKYCKDKSVFKIKGNQYIKKELDRMHENRLYNDNNNESMFKKGKRYFENFKKDQLKYDKIFYKVLEN</sequence>
<dbReference type="Proteomes" id="UP001470230">
    <property type="component" value="Unassembled WGS sequence"/>
</dbReference>
<keyword evidence="3" id="KW-0547">Nucleotide-binding</keyword>